<dbReference type="GO" id="GO:0003700">
    <property type="term" value="F:DNA-binding transcription factor activity"/>
    <property type="evidence" value="ECO:0007669"/>
    <property type="project" value="InterPro"/>
</dbReference>
<proteinExistence type="inferred from homology"/>
<dbReference type="RefSeq" id="WP_061938359.1">
    <property type="nucleotide sequence ID" value="NZ_CP013234.1"/>
</dbReference>
<dbReference type="InterPro" id="IPR000847">
    <property type="entry name" value="LysR_HTH_N"/>
</dbReference>
<accession>A0A127Q240</accession>
<dbReference type="Gene3D" id="3.40.190.290">
    <property type="match status" value="1"/>
</dbReference>
<dbReference type="SUPFAM" id="SSF53850">
    <property type="entry name" value="Periplasmic binding protein-like II"/>
    <property type="match status" value="1"/>
</dbReference>
<dbReference type="GO" id="GO:0003677">
    <property type="term" value="F:DNA binding"/>
    <property type="evidence" value="ECO:0007669"/>
    <property type="project" value="UniProtKB-KW"/>
</dbReference>
<dbReference type="PANTHER" id="PTHR30537">
    <property type="entry name" value="HTH-TYPE TRANSCRIPTIONAL REGULATOR"/>
    <property type="match status" value="1"/>
</dbReference>
<evidence type="ECO:0000256" key="4">
    <source>
        <dbReference type="ARBA" id="ARBA00023163"/>
    </source>
</evidence>
<name>A0A127Q240_9BURK</name>
<keyword evidence="4" id="KW-0804">Transcription</keyword>
<evidence type="ECO:0000256" key="2">
    <source>
        <dbReference type="ARBA" id="ARBA00023015"/>
    </source>
</evidence>
<comment type="similarity">
    <text evidence="1">Belongs to the LysR transcriptional regulatory family.</text>
</comment>
<dbReference type="InterPro" id="IPR005119">
    <property type="entry name" value="LysR_subst-bd"/>
</dbReference>
<keyword evidence="2" id="KW-0805">Transcription regulation</keyword>
<dbReference type="OrthoDB" id="9110639at2"/>
<dbReference type="Gene3D" id="1.10.10.10">
    <property type="entry name" value="Winged helix-like DNA-binding domain superfamily/Winged helix DNA-binding domain"/>
    <property type="match status" value="1"/>
</dbReference>
<dbReference type="InterPro" id="IPR036388">
    <property type="entry name" value="WH-like_DNA-bd_sf"/>
</dbReference>
<dbReference type="Pfam" id="PF03466">
    <property type="entry name" value="LysR_substrate"/>
    <property type="match status" value="1"/>
</dbReference>
<protein>
    <submittedName>
        <fullName evidence="6">Bacterial regulatory helix-turn-helix, lysR family protein</fullName>
    </submittedName>
</protein>
<organism evidence="6 7">
    <name type="scientific">Collimonas pratensis</name>
    <dbReference type="NCBI Taxonomy" id="279113"/>
    <lineage>
        <taxon>Bacteria</taxon>
        <taxon>Pseudomonadati</taxon>
        <taxon>Pseudomonadota</taxon>
        <taxon>Betaproteobacteria</taxon>
        <taxon>Burkholderiales</taxon>
        <taxon>Oxalobacteraceae</taxon>
        <taxon>Collimonas</taxon>
    </lineage>
</organism>
<dbReference type="AlphaFoldDB" id="A0A127Q240"/>
<dbReference type="SUPFAM" id="SSF46785">
    <property type="entry name" value="Winged helix' DNA-binding domain"/>
    <property type="match status" value="1"/>
</dbReference>
<evidence type="ECO:0000256" key="1">
    <source>
        <dbReference type="ARBA" id="ARBA00009437"/>
    </source>
</evidence>
<dbReference type="InterPro" id="IPR036390">
    <property type="entry name" value="WH_DNA-bd_sf"/>
</dbReference>
<dbReference type="PANTHER" id="PTHR30537:SF5">
    <property type="entry name" value="HTH-TYPE TRANSCRIPTIONAL ACTIVATOR TTDR-RELATED"/>
    <property type="match status" value="1"/>
</dbReference>
<dbReference type="PRINTS" id="PR00039">
    <property type="entry name" value="HTHLYSR"/>
</dbReference>
<sequence>MSDRLHGISAFVEAVEAGSFAVAAQRMRLTRSAVGKSIARLEQRLGVRLFQRTTRSQSLTEDGQAYYERCVRALAELDAGVSALDSGKSEAIGRLRVSVPVLFGRHCVAPVLLALARQHPRMTIEMSFSDQVVDLVEEKFDLAIRSGSLPDSTTLVARRLATQDMAICAAPSYLTKYGTPADIAGMSTHVGIAYGRAGRLEPWRVRDSSGEVHKPQVDIRLVFDDLQAIADAAVAGAGLAWLPCWLMSKHSRAGELTLVMDSESVLPTEIYLVWPQSRYLPTKTRVAIDALVAEIPGMVGKLQKPPVTTIAA</sequence>
<dbReference type="KEGG" id="cpra:CPter91_1321"/>
<dbReference type="CDD" id="cd08475">
    <property type="entry name" value="PBP2_CrgA_like_6"/>
    <property type="match status" value="1"/>
</dbReference>
<gene>
    <name evidence="6" type="ORF">CPter91_1321</name>
</gene>
<keyword evidence="3" id="KW-0238">DNA-binding</keyword>
<dbReference type="Proteomes" id="UP000074561">
    <property type="component" value="Chromosome"/>
</dbReference>
<evidence type="ECO:0000259" key="5">
    <source>
        <dbReference type="PROSITE" id="PS50931"/>
    </source>
</evidence>
<reference evidence="6 7" key="1">
    <citation type="submission" date="2015-11" db="EMBL/GenBank/DDBJ databases">
        <title>Exploring the genomic traits of fungus-feeding bacterial genus Collimonas.</title>
        <authorList>
            <person name="Song C."/>
            <person name="Schmidt R."/>
            <person name="de Jager V."/>
            <person name="Krzyzanowska D."/>
            <person name="Jongedijk E."/>
            <person name="Cankar K."/>
            <person name="Beekwilder J."/>
            <person name="van Veen A."/>
            <person name="de Boer W."/>
            <person name="van Veen J.A."/>
            <person name="Garbeva P."/>
        </authorList>
    </citation>
    <scope>NUCLEOTIDE SEQUENCE [LARGE SCALE GENOMIC DNA]</scope>
    <source>
        <strain evidence="6 7">Ter91</strain>
    </source>
</reference>
<dbReference type="PATRIC" id="fig|279113.9.peg.1317"/>
<dbReference type="FunFam" id="1.10.10.10:FF:000001">
    <property type="entry name" value="LysR family transcriptional regulator"/>
    <property type="match status" value="1"/>
</dbReference>
<evidence type="ECO:0000313" key="7">
    <source>
        <dbReference type="Proteomes" id="UP000074561"/>
    </source>
</evidence>
<dbReference type="STRING" id="279113.CPter91_1321"/>
<evidence type="ECO:0000313" key="6">
    <source>
        <dbReference type="EMBL" id="AMP03702.1"/>
    </source>
</evidence>
<feature type="domain" description="HTH lysR-type" evidence="5">
    <location>
        <begin position="3"/>
        <end position="60"/>
    </location>
</feature>
<dbReference type="EMBL" id="CP013234">
    <property type="protein sequence ID" value="AMP03702.1"/>
    <property type="molecule type" value="Genomic_DNA"/>
</dbReference>
<dbReference type="Pfam" id="PF00126">
    <property type="entry name" value="HTH_1"/>
    <property type="match status" value="1"/>
</dbReference>
<dbReference type="PROSITE" id="PS50931">
    <property type="entry name" value="HTH_LYSR"/>
    <property type="match status" value="1"/>
</dbReference>
<dbReference type="InterPro" id="IPR058163">
    <property type="entry name" value="LysR-type_TF_proteobact-type"/>
</dbReference>
<evidence type="ECO:0000256" key="3">
    <source>
        <dbReference type="ARBA" id="ARBA00023125"/>
    </source>
</evidence>